<evidence type="ECO:0000256" key="3">
    <source>
        <dbReference type="ARBA" id="ARBA00022741"/>
    </source>
</evidence>
<keyword evidence="2" id="KW-0479">Metal-binding</keyword>
<evidence type="ECO:0000256" key="4">
    <source>
        <dbReference type="ARBA" id="ARBA00022833"/>
    </source>
</evidence>
<comment type="caution">
    <text evidence="10">The sequence shown here is derived from an EMBL/GenBank/DDBJ whole genome shotgun (WGS) entry which is preliminary data.</text>
</comment>
<gene>
    <name evidence="10" type="primary">gluQRS</name>
    <name evidence="10" type="ORF">ACFQ3C_16065</name>
</gene>
<dbReference type="SUPFAM" id="SSF52374">
    <property type="entry name" value="Nucleotidylyl transferase"/>
    <property type="match status" value="1"/>
</dbReference>
<dbReference type="NCBIfam" id="NF004315">
    <property type="entry name" value="PRK05710.1-4"/>
    <property type="match status" value="1"/>
</dbReference>
<evidence type="ECO:0000256" key="7">
    <source>
        <dbReference type="RuleBase" id="RU363037"/>
    </source>
</evidence>
<name>A0ABW3TG79_9RHOB</name>
<evidence type="ECO:0000256" key="8">
    <source>
        <dbReference type="SAM" id="MobiDB-lite"/>
    </source>
</evidence>
<dbReference type="InterPro" id="IPR014729">
    <property type="entry name" value="Rossmann-like_a/b/a_fold"/>
</dbReference>
<protein>
    <submittedName>
        <fullName evidence="10">tRNA glutamyl-Q(34) synthetase GluQRS</fullName>
        <ecNumber evidence="10">6.1.1.-</ecNumber>
    </submittedName>
</protein>
<sequence>MKTKVITRFAPSPTGPLHLGHAFAATVAHDMARAAGGDFLLRIEDIDQTRARPEWEALIKEDLLWLGLRWDGPIMRQSDRMPAYSAALRGLWARGLIYDCHCSRRDILDAAAAPQEGATPPIGPDGPVYPGTCRRDHDGAAPLPQQALRLNMARALQTLSNPLTFTETGTVRNIQSGLQHIDTEYLLDSVGDVVLARRDMGTSYHLSVVLDDAAQQITHVTRGADLFEATPIHVLLQRLLGLPTPIYHHHRLIRDDRGKRLAKRDDARAIATYRAEGKTPDQVWQMINT</sequence>
<accession>A0ABW3TG79</accession>
<dbReference type="RefSeq" id="WP_380793878.1">
    <property type="nucleotide sequence ID" value="NZ_JBHTKR010000006.1"/>
</dbReference>
<keyword evidence="5 7" id="KW-0067">ATP-binding</keyword>
<dbReference type="Pfam" id="PF00749">
    <property type="entry name" value="tRNA-synt_1c"/>
    <property type="match status" value="1"/>
</dbReference>
<evidence type="ECO:0000256" key="2">
    <source>
        <dbReference type="ARBA" id="ARBA00022723"/>
    </source>
</evidence>
<dbReference type="GO" id="GO:0016874">
    <property type="term" value="F:ligase activity"/>
    <property type="evidence" value="ECO:0007669"/>
    <property type="project" value="UniProtKB-KW"/>
</dbReference>
<dbReference type="Proteomes" id="UP001597151">
    <property type="component" value="Unassembled WGS sequence"/>
</dbReference>
<dbReference type="EC" id="6.1.1.-" evidence="10"/>
<evidence type="ECO:0000313" key="10">
    <source>
        <dbReference type="EMBL" id="MFD1196185.1"/>
    </source>
</evidence>
<evidence type="ECO:0000259" key="9">
    <source>
        <dbReference type="Pfam" id="PF00749"/>
    </source>
</evidence>
<keyword evidence="3 7" id="KW-0547">Nucleotide-binding</keyword>
<feature type="domain" description="Glutamyl/glutaminyl-tRNA synthetase class Ib catalytic" evidence="9">
    <location>
        <begin position="4"/>
        <end position="285"/>
    </location>
</feature>
<keyword evidence="11" id="KW-1185">Reference proteome</keyword>
<keyword evidence="1 7" id="KW-0436">Ligase</keyword>
<dbReference type="InterPro" id="IPR020058">
    <property type="entry name" value="Glu/Gln-tRNA-synth_Ib_cat-dom"/>
</dbReference>
<feature type="region of interest" description="Disordered" evidence="8">
    <location>
        <begin position="114"/>
        <end position="137"/>
    </location>
</feature>
<reference evidence="11" key="1">
    <citation type="journal article" date="2019" name="Int. J. Syst. Evol. Microbiol.">
        <title>The Global Catalogue of Microorganisms (GCM) 10K type strain sequencing project: providing services to taxonomists for standard genome sequencing and annotation.</title>
        <authorList>
            <consortium name="The Broad Institute Genomics Platform"/>
            <consortium name="The Broad Institute Genome Sequencing Center for Infectious Disease"/>
            <person name="Wu L."/>
            <person name="Ma J."/>
        </authorList>
    </citation>
    <scope>NUCLEOTIDE SEQUENCE [LARGE SCALE GENOMIC DNA]</scope>
    <source>
        <strain evidence="11">CCUG 55328</strain>
    </source>
</reference>
<keyword evidence="7" id="KW-0648">Protein biosynthesis</keyword>
<keyword evidence="4" id="KW-0862">Zinc</keyword>
<dbReference type="Gene3D" id="3.40.50.620">
    <property type="entry name" value="HUPs"/>
    <property type="match status" value="1"/>
</dbReference>
<dbReference type="InterPro" id="IPR049940">
    <property type="entry name" value="GluQ/Sye"/>
</dbReference>
<evidence type="ECO:0000256" key="6">
    <source>
        <dbReference type="ARBA" id="ARBA00023146"/>
    </source>
</evidence>
<dbReference type="PANTHER" id="PTHR43311:SF1">
    <property type="entry name" value="GLUTAMYL-Q TRNA(ASP) SYNTHETASE"/>
    <property type="match status" value="1"/>
</dbReference>
<proteinExistence type="inferred from homology"/>
<evidence type="ECO:0000256" key="1">
    <source>
        <dbReference type="ARBA" id="ARBA00022598"/>
    </source>
</evidence>
<dbReference type="PRINTS" id="PR00987">
    <property type="entry name" value="TRNASYNTHGLU"/>
</dbReference>
<dbReference type="PROSITE" id="PS00178">
    <property type="entry name" value="AA_TRNA_LIGASE_I"/>
    <property type="match status" value="1"/>
</dbReference>
<dbReference type="InterPro" id="IPR000924">
    <property type="entry name" value="Glu/Gln-tRNA-synth"/>
</dbReference>
<comment type="similarity">
    <text evidence="7">Belongs to the class-I aminoacyl-tRNA synthetase family.</text>
</comment>
<evidence type="ECO:0000256" key="5">
    <source>
        <dbReference type="ARBA" id="ARBA00022840"/>
    </source>
</evidence>
<dbReference type="EMBL" id="JBHTKR010000006">
    <property type="protein sequence ID" value="MFD1196185.1"/>
    <property type="molecule type" value="Genomic_DNA"/>
</dbReference>
<organism evidence="10 11">
    <name type="scientific">Seohaeicola saemankumensis</name>
    <dbReference type="NCBI Taxonomy" id="481181"/>
    <lineage>
        <taxon>Bacteria</taxon>
        <taxon>Pseudomonadati</taxon>
        <taxon>Pseudomonadota</taxon>
        <taxon>Alphaproteobacteria</taxon>
        <taxon>Rhodobacterales</taxon>
        <taxon>Roseobacteraceae</taxon>
        <taxon>Seohaeicola</taxon>
    </lineage>
</organism>
<keyword evidence="6 7" id="KW-0030">Aminoacyl-tRNA synthetase</keyword>
<dbReference type="PANTHER" id="PTHR43311">
    <property type="entry name" value="GLUTAMATE--TRNA LIGASE"/>
    <property type="match status" value="1"/>
</dbReference>
<dbReference type="InterPro" id="IPR001412">
    <property type="entry name" value="aa-tRNA-synth_I_CS"/>
</dbReference>
<evidence type="ECO:0000313" key="11">
    <source>
        <dbReference type="Proteomes" id="UP001597151"/>
    </source>
</evidence>